<dbReference type="EMBL" id="AZJT01000017">
    <property type="protein sequence ID" value="ETW91355.1"/>
    <property type="molecule type" value="Genomic_DNA"/>
</dbReference>
<evidence type="ECO:0000313" key="2">
    <source>
        <dbReference type="Proteomes" id="UP000024559"/>
    </source>
</evidence>
<proteinExistence type="predicted"/>
<accession>A0A0E2Q2X6</accession>
<dbReference type="Proteomes" id="UP000024559">
    <property type="component" value="Chromosome"/>
</dbReference>
<dbReference type="AlphaFoldDB" id="A0A0E2Q2X6"/>
<organism evidence="1 2">
    <name type="scientific">Streptococcus thermophilus M17PTZA496</name>
    <dbReference type="NCBI Taxonomy" id="1433289"/>
    <lineage>
        <taxon>Bacteria</taxon>
        <taxon>Bacillati</taxon>
        <taxon>Bacillota</taxon>
        <taxon>Bacilli</taxon>
        <taxon>Lactobacillales</taxon>
        <taxon>Streptococcaceae</taxon>
        <taxon>Streptococcus</taxon>
    </lineage>
</organism>
<gene>
    <name evidence="1" type="ORF">X841_02540</name>
</gene>
<protein>
    <submittedName>
        <fullName evidence="1">Uncharacterized protein</fullName>
    </submittedName>
</protein>
<evidence type="ECO:0000313" key="1">
    <source>
        <dbReference type="EMBL" id="ETW91355.1"/>
    </source>
</evidence>
<comment type="caution">
    <text evidence="1">The sequence shown here is derived from an EMBL/GenBank/DDBJ whole genome shotgun (WGS) entry which is preliminary data.</text>
</comment>
<dbReference type="HOGENOM" id="CLU_2703446_0_0_9"/>
<sequence length="73" mass="8490">MECCIKCQLLRRLMASNFLGRMRQSTMVISSNQRMKYQILVAGAACVAWDRRKLVKITKKCRTIVHQSMPVCR</sequence>
<reference evidence="2" key="1">
    <citation type="submission" date="2013-12" db="EMBL/GenBank/DDBJ databases">
        <title>Genome sequences of Streptococcus thermophilus strains MTH17CL396 and M17PTZA496 isolated from Fontina cheese in Valle d'Aosta region (Italy).</title>
        <authorList>
            <person name="Treu L."/>
            <person name="Giacomini A."/>
            <person name="Corich V."/>
            <person name="Vendramin V."/>
            <person name="Bovo B."/>
        </authorList>
    </citation>
    <scope>NUCLEOTIDE SEQUENCE [LARGE SCALE GENOMIC DNA]</scope>
    <source>
        <strain evidence="2">M17PTZA496</strain>
    </source>
</reference>
<dbReference type="PATRIC" id="fig|1433289.7.peg.502"/>
<name>A0A0E2Q2X6_STRTR</name>